<proteinExistence type="predicted"/>
<gene>
    <name evidence="2" type="ORF">SAMN04489712_13434</name>
</gene>
<evidence type="ECO:0000313" key="2">
    <source>
        <dbReference type="EMBL" id="SEG92559.1"/>
    </source>
</evidence>
<evidence type="ECO:0000256" key="1">
    <source>
        <dbReference type="SAM" id="MobiDB-lite"/>
    </source>
</evidence>
<feature type="region of interest" description="Disordered" evidence="1">
    <location>
        <begin position="1"/>
        <end position="20"/>
    </location>
</feature>
<dbReference type="EMBL" id="FNVO01000034">
    <property type="protein sequence ID" value="SEG92559.1"/>
    <property type="molecule type" value="Genomic_DNA"/>
</dbReference>
<feature type="compositionally biased region" description="Basic residues" evidence="1">
    <location>
        <begin position="1"/>
        <end position="17"/>
    </location>
</feature>
<reference evidence="3" key="1">
    <citation type="submission" date="2016-10" db="EMBL/GenBank/DDBJ databases">
        <authorList>
            <person name="Varghese N."/>
            <person name="Submissions S."/>
        </authorList>
    </citation>
    <scope>NUCLEOTIDE SEQUENCE [LARGE SCALE GENOMIC DNA]</scope>
    <source>
        <strain evidence="3">DSM 43163</strain>
    </source>
</reference>
<dbReference type="Proteomes" id="UP000236723">
    <property type="component" value="Unassembled WGS sequence"/>
</dbReference>
<keyword evidence="3" id="KW-1185">Reference proteome</keyword>
<accession>A0A1H6E5T1</accession>
<dbReference type="RefSeq" id="WP_235018365.1">
    <property type="nucleotide sequence ID" value="NZ_FNVO01000034.1"/>
</dbReference>
<name>A0A1H6E5T1_9ACTN</name>
<dbReference type="AlphaFoldDB" id="A0A1H6E5T1"/>
<protein>
    <submittedName>
        <fullName evidence="2">Uncharacterized protein</fullName>
    </submittedName>
</protein>
<organism evidence="2 3">
    <name type="scientific">Thermomonospora echinospora</name>
    <dbReference type="NCBI Taxonomy" id="1992"/>
    <lineage>
        <taxon>Bacteria</taxon>
        <taxon>Bacillati</taxon>
        <taxon>Actinomycetota</taxon>
        <taxon>Actinomycetes</taxon>
        <taxon>Streptosporangiales</taxon>
        <taxon>Thermomonosporaceae</taxon>
        <taxon>Thermomonospora</taxon>
    </lineage>
</organism>
<evidence type="ECO:0000313" key="3">
    <source>
        <dbReference type="Proteomes" id="UP000236723"/>
    </source>
</evidence>
<sequence>MRKPAKPAKPAKHAKPAKRVELKPTGRVALTGLAGAVLVTGITVGTITKLTAEPAAAEQIPAAAARQEAGAPTTVESKAAAPRALLTGYTTASYFWDDGSGIRGDTGAPASGKPMQKGMFASPSWPLLTKVKVTYNGRSVVGFVGDRGPGEPSHRGIMLDLDTYSFRYLHDGGRPASKYHAGTDVGHLKGVKYEVLEWGSGRGEKGAPKPFGT</sequence>
<dbReference type="Gene3D" id="2.40.40.10">
    <property type="entry name" value="RlpA-like domain"/>
    <property type="match status" value="1"/>
</dbReference>
<dbReference type="InterPro" id="IPR036908">
    <property type="entry name" value="RlpA-like_sf"/>
</dbReference>